<dbReference type="SMART" id="SM00382">
    <property type="entry name" value="AAA"/>
    <property type="match status" value="1"/>
</dbReference>
<dbReference type="InterPro" id="IPR003593">
    <property type="entry name" value="AAA+_ATPase"/>
</dbReference>
<dbReference type="Gene3D" id="3.40.50.300">
    <property type="entry name" value="P-loop containing nucleotide triphosphate hydrolases"/>
    <property type="match status" value="1"/>
</dbReference>
<evidence type="ECO:0000259" key="1">
    <source>
        <dbReference type="SMART" id="SM00382"/>
    </source>
</evidence>
<gene>
    <name evidence="2" type="ORF">JGI23_01480</name>
</gene>
<dbReference type="OrthoDB" id="9787927at2"/>
<evidence type="ECO:0000313" key="3">
    <source>
        <dbReference type="Proteomes" id="UP000199197"/>
    </source>
</evidence>
<name>A0A0P1NVY3_9BACT</name>
<dbReference type="PANTHER" id="PTHR32472:SF10">
    <property type="entry name" value="DNA REPAIR PROTEIN RADA-LIKE PROTEIN"/>
    <property type="match status" value="1"/>
</dbReference>
<dbReference type="SUPFAM" id="SSF52540">
    <property type="entry name" value="P-loop containing nucleoside triphosphate hydrolases"/>
    <property type="match status" value="1"/>
</dbReference>
<sequence>MYICKVCKRTQISFTTKCIHCFSFLSLEKIHQTANILTLDQIELKEIKKFKTPIDENLGDGLPQGSMTILAGIPGAGKSTLALEIISEILSHETDIHSLYISSEENPELIKSRALRIAPELNHDDRFLIICETNLEIIKNTIKNIITSTLPQSAKAIPSGNAHLFIVLDSINAVKSNTSKSHPGSPSNIIKTLNTLQNIRNQTNRTTTLIIAHANKQRTIAGPLTLQHMVDIVLFFNIEKDNSRTLTTLKNRFGPSGVKTTLIPGYPPS</sequence>
<dbReference type="AlphaFoldDB" id="A0A0P1NVY3"/>
<organism evidence="2 3">
    <name type="scientific">Candidatus Chryseopegocella kryptomonas</name>
    <dbReference type="NCBI Taxonomy" id="1633643"/>
    <lineage>
        <taxon>Bacteria</taxon>
        <taxon>Pseudomonadati</taxon>
        <taxon>Candidatus Kryptoniota</taxon>
        <taxon>Candidatus Chryseopegocella</taxon>
    </lineage>
</organism>
<dbReference type="PRINTS" id="PR01874">
    <property type="entry name" value="DNAREPAIRADA"/>
</dbReference>
<dbReference type="EMBL" id="CZVW01000016">
    <property type="protein sequence ID" value="CUT03457.1"/>
    <property type="molecule type" value="Genomic_DNA"/>
</dbReference>
<protein>
    <submittedName>
        <fullName evidence="2">AAA domain-containing protein</fullName>
    </submittedName>
</protein>
<dbReference type="Proteomes" id="UP000199197">
    <property type="component" value="Unassembled WGS sequence"/>
</dbReference>
<feature type="domain" description="AAA+ ATPase" evidence="1">
    <location>
        <begin position="64"/>
        <end position="240"/>
    </location>
</feature>
<evidence type="ECO:0000313" key="2">
    <source>
        <dbReference type="EMBL" id="CUT03457.1"/>
    </source>
</evidence>
<accession>A0A0P1NVY3</accession>
<dbReference type="Pfam" id="PF13481">
    <property type="entry name" value="AAA_25"/>
    <property type="match status" value="1"/>
</dbReference>
<proteinExistence type="predicted"/>
<dbReference type="RefSeq" id="WP_072150002.1">
    <property type="nucleotide sequence ID" value="NZ_CZVW01000016.1"/>
</dbReference>
<dbReference type="PANTHER" id="PTHR32472">
    <property type="entry name" value="DNA REPAIR PROTEIN RADA"/>
    <property type="match status" value="1"/>
</dbReference>
<dbReference type="GO" id="GO:0000725">
    <property type="term" value="P:recombinational repair"/>
    <property type="evidence" value="ECO:0007669"/>
    <property type="project" value="TreeGrafter"/>
</dbReference>
<dbReference type="InterPro" id="IPR027417">
    <property type="entry name" value="P-loop_NTPase"/>
</dbReference>
<keyword evidence="3" id="KW-1185">Reference proteome</keyword>
<reference evidence="3" key="1">
    <citation type="submission" date="2015-11" db="EMBL/GenBank/DDBJ databases">
        <authorList>
            <person name="Varghese N."/>
        </authorList>
    </citation>
    <scope>NUCLEOTIDE SEQUENCE [LARGE SCALE GENOMIC DNA]</scope>
    <source>
        <strain evidence="3">JGI-23</strain>
    </source>
</reference>